<evidence type="ECO:0000313" key="1">
    <source>
        <dbReference type="EMBL" id="KAJ1528987.1"/>
    </source>
</evidence>
<keyword evidence="2" id="KW-1185">Reference proteome</keyword>
<gene>
    <name evidence="1" type="ORF">ONE63_007354</name>
</gene>
<protein>
    <submittedName>
        <fullName evidence="1">Uncharacterized protein</fullName>
    </submittedName>
</protein>
<evidence type="ECO:0000313" key="2">
    <source>
        <dbReference type="Proteomes" id="UP001075354"/>
    </source>
</evidence>
<accession>A0AAV7XSJ4</accession>
<reference evidence="1" key="1">
    <citation type="submission" date="2022-12" db="EMBL/GenBank/DDBJ databases">
        <title>Chromosome-level genome assembly of the bean flower thrips Megalurothrips usitatus.</title>
        <authorList>
            <person name="Ma L."/>
            <person name="Liu Q."/>
            <person name="Li H."/>
            <person name="Cai W."/>
        </authorList>
    </citation>
    <scope>NUCLEOTIDE SEQUENCE</scope>
    <source>
        <strain evidence="1">Cailab_2022a</strain>
    </source>
</reference>
<sequence length="117" mass="13896">MLGQLASWSSRGGWKENFFRLELDQPLSYMRKMYPTEWRNVMTRVFNDPERGPPFFPGFYSVQNVSTDYEMKVPPVYFYGNYRATMRAYSRVTRELVACERATLSVVPKSIRRRPHP</sequence>
<dbReference type="EMBL" id="JAPTSV010000004">
    <property type="protein sequence ID" value="KAJ1528987.1"/>
    <property type="molecule type" value="Genomic_DNA"/>
</dbReference>
<proteinExistence type="predicted"/>
<organism evidence="1 2">
    <name type="scientific">Megalurothrips usitatus</name>
    <name type="common">bean blossom thrips</name>
    <dbReference type="NCBI Taxonomy" id="439358"/>
    <lineage>
        <taxon>Eukaryota</taxon>
        <taxon>Metazoa</taxon>
        <taxon>Ecdysozoa</taxon>
        <taxon>Arthropoda</taxon>
        <taxon>Hexapoda</taxon>
        <taxon>Insecta</taxon>
        <taxon>Pterygota</taxon>
        <taxon>Neoptera</taxon>
        <taxon>Paraneoptera</taxon>
        <taxon>Thysanoptera</taxon>
        <taxon>Terebrantia</taxon>
        <taxon>Thripoidea</taxon>
        <taxon>Thripidae</taxon>
        <taxon>Megalurothrips</taxon>
    </lineage>
</organism>
<name>A0AAV7XSJ4_9NEOP</name>
<dbReference type="Proteomes" id="UP001075354">
    <property type="component" value="Chromosome 4"/>
</dbReference>
<dbReference type="AlphaFoldDB" id="A0AAV7XSJ4"/>
<comment type="caution">
    <text evidence="1">The sequence shown here is derived from an EMBL/GenBank/DDBJ whole genome shotgun (WGS) entry which is preliminary data.</text>
</comment>